<dbReference type="PROSITE" id="PS00550">
    <property type="entry name" value="HEMERYTHRINS"/>
    <property type="match status" value="1"/>
</dbReference>
<comment type="similarity">
    <text evidence="1">Belongs to the hemerythrin family.</text>
</comment>
<dbReference type="Pfam" id="PF01814">
    <property type="entry name" value="Hemerythrin"/>
    <property type="match status" value="1"/>
</dbReference>
<evidence type="ECO:0000256" key="1">
    <source>
        <dbReference type="ARBA" id="ARBA00010587"/>
    </source>
</evidence>
<proteinExistence type="inferred from homology"/>
<organism evidence="6 7">
    <name type="scientific">Sulfurimonas gotlandica (strain DSM 19862 / JCM 16533 / GD1)</name>
    <dbReference type="NCBI Taxonomy" id="929558"/>
    <lineage>
        <taxon>Bacteria</taxon>
        <taxon>Pseudomonadati</taxon>
        <taxon>Campylobacterota</taxon>
        <taxon>Epsilonproteobacteria</taxon>
        <taxon>Campylobacterales</taxon>
        <taxon>Sulfurimonadaceae</taxon>
        <taxon>Sulfurimonas</taxon>
    </lineage>
</organism>
<dbReference type="OrthoDB" id="9774644at2"/>
<dbReference type="InterPro" id="IPR012827">
    <property type="entry name" value="Hemerythrin_metal-bd"/>
</dbReference>
<dbReference type="InterPro" id="IPR016131">
    <property type="entry name" value="Haemerythrin_Fe_BS"/>
</dbReference>
<keyword evidence="2" id="KW-0561">Oxygen transport</keyword>
<protein>
    <submittedName>
        <fullName evidence="6">Protein containing Hemerythrin-like, metal-binding domain</fullName>
    </submittedName>
</protein>
<dbReference type="InterPro" id="IPR012312">
    <property type="entry name" value="Hemerythrin-like"/>
</dbReference>
<keyword evidence="4" id="KW-0408">Iron</keyword>
<dbReference type="InterPro" id="IPR050669">
    <property type="entry name" value="Hemerythrin"/>
</dbReference>
<comment type="caution">
    <text evidence="6">The sequence shown here is derived from an EMBL/GenBank/DDBJ whole genome shotgun (WGS) entry which is preliminary data.</text>
</comment>
<keyword evidence="3" id="KW-0479">Metal-binding</keyword>
<dbReference type="PATRIC" id="fig|929558.5.peg.319"/>
<accession>B6BNP4</accession>
<accession>H1FU81</accession>
<dbReference type="AlphaFoldDB" id="B6BNP4"/>
<reference evidence="6 7" key="1">
    <citation type="journal article" date="2012" name="Proc. Natl. Acad. Sci. U.S.A.">
        <title>Genome and physiology of a model Epsilonproteobacterium responsible for sulfide detoxification in marine oxygen depletion zones.</title>
        <authorList>
            <person name="Grote J."/>
            <person name="Schott T."/>
            <person name="Bruckner C.G."/>
            <person name="Glockner F.O."/>
            <person name="Jost G."/>
            <person name="Teeling H."/>
            <person name="Labrenz M."/>
            <person name="Jurgens K."/>
        </authorList>
    </citation>
    <scope>NUCLEOTIDE SEQUENCE [LARGE SCALE GENOMIC DNA]</scope>
    <source>
        <strain evidence="6 7">GD1</strain>
    </source>
</reference>
<dbReference type="GO" id="GO:0046872">
    <property type="term" value="F:metal ion binding"/>
    <property type="evidence" value="ECO:0007669"/>
    <property type="project" value="UniProtKB-KW"/>
</dbReference>
<dbReference type="STRING" id="929558.SMGD1_0320"/>
<dbReference type="eggNOG" id="COG2703">
    <property type="taxonomic scope" value="Bacteria"/>
</dbReference>
<dbReference type="EMBL" id="AFRZ01000001">
    <property type="protein sequence ID" value="EHP28847.1"/>
    <property type="molecule type" value="Genomic_DNA"/>
</dbReference>
<dbReference type="GO" id="GO:0005344">
    <property type="term" value="F:oxygen carrier activity"/>
    <property type="evidence" value="ECO:0007669"/>
    <property type="project" value="UniProtKB-KW"/>
</dbReference>
<dbReference type="Proteomes" id="UP000006431">
    <property type="component" value="Unassembled WGS sequence"/>
</dbReference>
<evidence type="ECO:0000313" key="6">
    <source>
        <dbReference type="EMBL" id="EHP28847.1"/>
    </source>
</evidence>
<dbReference type="PANTHER" id="PTHR37164:SF1">
    <property type="entry name" value="BACTERIOHEMERYTHRIN"/>
    <property type="match status" value="1"/>
</dbReference>
<evidence type="ECO:0000256" key="4">
    <source>
        <dbReference type="ARBA" id="ARBA00023004"/>
    </source>
</evidence>
<dbReference type="NCBIfam" id="TIGR02481">
    <property type="entry name" value="hemeryth_dom"/>
    <property type="match status" value="1"/>
</dbReference>
<dbReference type="HOGENOM" id="CLU_086902_3_2_7"/>
<gene>
    <name evidence="6" type="ORF">SMGD1_0320</name>
</gene>
<evidence type="ECO:0000256" key="3">
    <source>
        <dbReference type="ARBA" id="ARBA00022723"/>
    </source>
</evidence>
<dbReference type="RefSeq" id="WP_008339902.1">
    <property type="nucleotide sequence ID" value="NZ_AFRZ01000001.1"/>
</dbReference>
<dbReference type="Gene3D" id="1.20.120.50">
    <property type="entry name" value="Hemerythrin-like"/>
    <property type="match status" value="1"/>
</dbReference>
<dbReference type="InterPro" id="IPR035938">
    <property type="entry name" value="Hemerythrin-like_sf"/>
</dbReference>
<dbReference type="CDD" id="cd12107">
    <property type="entry name" value="Hemerythrin"/>
    <property type="match status" value="1"/>
</dbReference>
<dbReference type="NCBIfam" id="NF033749">
    <property type="entry name" value="bact_hemeryth"/>
    <property type="match status" value="1"/>
</dbReference>
<feature type="domain" description="Hemerythrin-like" evidence="5">
    <location>
        <begin position="16"/>
        <end position="127"/>
    </location>
</feature>
<sequence length="145" mass="17177">MPSSQKIPWDDRYALGIDMIDTQHKKLFELVNRLYDLEDSKNVKEELRVILYEFNSYMQIHFEDEEAYMSVIDYPLLQEHKKLHEEIIESIKLVVVTPAKLGIIKSKMRVVAKRALIDHIMHEDTKIKLFLVEQEDEGIFDLSDL</sequence>
<keyword evidence="2" id="KW-0813">Transport</keyword>
<name>B6BNP4_SULGG</name>
<evidence type="ECO:0000259" key="5">
    <source>
        <dbReference type="Pfam" id="PF01814"/>
    </source>
</evidence>
<dbReference type="SUPFAM" id="SSF47188">
    <property type="entry name" value="Hemerythrin-like"/>
    <property type="match status" value="1"/>
</dbReference>
<evidence type="ECO:0000256" key="2">
    <source>
        <dbReference type="ARBA" id="ARBA00022621"/>
    </source>
</evidence>
<dbReference type="PANTHER" id="PTHR37164">
    <property type="entry name" value="BACTERIOHEMERYTHRIN"/>
    <property type="match status" value="1"/>
</dbReference>
<evidence type="ECO:0000313" key="7">
    <source>
        <dbReference type="Proteomes" id="UP000006431"/>
    </source>
</evidence>
<keyword evidence="7" id="KW-1185">Reference proteome</keyword>